<dbReference type="Proteomes" id="UP000325315">
    <property type="component" value="Unassembled WGS sequence"/>
</dbReference>
<protein>
    <submittedName>
        <fullName evidence="1">Ethylene-responsive transcription factor RAP2-7-like isoform X2</fullName>
    </submittedName>
</protein>
<accession>A0A5B6UKI2</accession>
<name>A0A5B6UKI2_9ROSI</name>
<reference evidence="2" key="1">
    <citation type="journal article" date="2019" name="Plant Biotechnol. J.">
        <title>Genome sequencing of the Australian wild diploid species Gossypium australe highlights disease resistance and delayed gland morphogenesis.</title>
        <authorList>
            <person name="Cai Y."/>
            <person name="Cai X."/>
            <person name="Wang Q."/>
            <person name="Wang P."/>
            <person name="Zhang Y."/>
            <person name="Cai C."/>
            <person name="Xu Y."/>
            <person name="Wang K."/>
            <person name="Zhou Z."/>
            <person name="Wang C."/>
            <person name="Geng S."/>
            <person name="Li B."/>
            <person name="Dong Q."/>
            <person name="Hou Y."/>
            <person name="Wang H."/>
            <person name="Ai P."/>
            <person name="Liu Z."/>
            <person name="Yi F."/>
            <person name="Sun M."/>
            <person name="An G."/>
            <person name="Cheng J."/>
            <person name="Zhang Y."/>
            <person name="Shi Q."/>
            <person name="Xie Y."/>
            <person name="Shi X."/>
            <person name="Chang Y."/>
            <person name="Huang F."/>
            <person name="Chen Y."/>
            <person name="Hong S."/>
            <person name="Mi L."/>
            <person name="Sun Q."/>
            <person name="Zhang L."/>
            <person name="Zhou B."/>
            <person name="Peng R."/>
            <person name="Zhang X."/>
            <person name="Liu F."/>
        </authorList>
    </citation>
    <scope>NUCLEOTIDE SEQUENCE [LARGE SCALE GENOMIC DNA]</scope>
    <source>
        <strain evidence="2">cv. PA1801</strain>
    </source>
</reference>
<sequence length="137" mass="15853">MIVSDLVHELKGVYTLCLALRHVGPQLSYMIRKQIPLVLKFGFIHNEKEFWTHASPPNCNKSKCREGVVIFVLELRRVKNGSVLPCYYLKINYKTRKENYTATRRTWPLPCTSSWSGLQLYLAVVGVELIPMADRKQ</sequence>
<organism evidence="1 2">
    <name type="scientific">Gossypium australe</name>
    <dbReference type="NCBI Taxonomy" id="47621"/>
    <lineage>
        <taxon>Eukaryota</taxon>
        <taxon>Viridiplantae</taxon>
        <taxon>Streptophyta</taxon>
        <taxon>Embryophyta</taxon>
        <taxon>Tracheophyta</taxon>
        <taxon>Spermatophyta</taxon>
        <taxon>Magnoliopsida</taxon>
        <taxon>eudicotyledons</taxon>
        <taxon>Gunneridae</taxon>
        <taxon>Pentapetalae</taxon>
        <taxon>rosids</taxon>
        <taxon>malvids</taxon>
        <taxon>Malvales</taxon>
        <taxon>Malvaceae</taxon>
        <taxon>Malvoideae</taxon>
        <taxon>Gossypium</taxon>
    </lineage>
</organism>
<dbReference type="AlphaFoldDB" id="A0A5B6UKI2"/>
<keyword evidence="2" id="KW-1185">Reference proteome</keyword>
<comment type="caution">
    <text evidence="1">The sequence shown here is derived from an EMBL/GenBank/DDBJ whole genome shotgun (WGS) entry which is preliminary data.</text>
</comment>
<proteinExistence type="predicted"/>
<dbReference type="OrthoDB" id="207175at2759"/>
<evidence type="ECO:0000313" key="2">
    <source>
        <dbReference type="Proteomes" id="UP000325315"/>
    </source>
</evidence>
<evidence type="ECO:0000313" key="1">
    <source>
        <dbReference type="EMBL" id="KAA3456672.1"/>
    </source>
</evidence>
<dbReference type="EMBL" id="SMMG02000011">
    <property type="protein sequence ID" value="KAA3456672.1"/>
    <property type="molecule type" value="Genomic_DNA"/>
</dbReference>
<gene>
    <name evidence="1" type="ORF">EPI10_003448</name>
</gene>